<name>I0ERN0_HELCM</name>
<evidence type="ECO:0000313" key="12">
    <source>
        <dbReference type="EMBL" id="AFI05599.1"/>
    </source>
</evidence>
<dbReference type="PATRIC" id="fig|1163745.3.peg.623"/>
<evidence type="ECO:0000259" key="11">
    <source>
        <dbReference type="PROSITE" id="PS50929"/>
    </source>
</evidence>
<dbReference type="KEGG" id="hcm:HCD_02915"/>
<keyword evidence="13" id="KW-1185">Reference proteome</keyword>
<feature type="transmembrane region" description="Helical" evidence="9">
    <location>
        <begin position="93"/>
        <end position="118"/>
    </location>
</feature>
<dbReference type="Proteomes" id="UP000005013">
    <property type="component" value="Chromosome"/>
</dbReference>
<dbReference type="InterPro" id="IPR011527">
    <property type="entry name" value="ABC1_TM_dom"/>
</dbReference>
<sequence length="580" mass="66481">MTKKTTSKKKHKISTLKYFLRSLRQIFTLVSRREKLIFLLLVAMSVFSSLIEVASLTALMPFVSIASNPNTILDSHFYKKIYDFFHFSSPIHFMYFFSFALVGLYIFRMLYGVFFTYFRGRFSNRKSHDLKQQLFLHHIKNNYLSHLNYNLDSIRDIINNKAEGMFASFNAFLNLLTELTVMIVFYSTLLITNWKMTLIFTLVIIAQIILITKKITVLIQQKGRIVNKSRTQTLKVFSKFFNNFKITKLKDNHEEAHKLFGENSRKAHDTAIVYSTLQVIPRYILETVGFSLLILSVAYILFKYGEAKMVLPTVSLYALALYRMLPSVTGILNLYNEIAYNQQATNIVFRNLSKPIAQEDLVPLDFNEKITLKDISFSYKHTHPVLENFNLTIKKGQKVALIGHSGCGKSTLADIIMGLTYPKEGEIIIDETPLSSENIRSWRKKIGYIPQNIYLFDGTVGDNIAFGSAIDEERLIKVCKMAHIYDYLCEHSGIKTQVGEGGAKLSGGQKQRIGIARALYDNPEILVLDEATSALDNETESKIMDEIYQIAEDKTLLVIAHRLSTIDRCEVKIDMGRHNN</sequence>
<evidence type="ECO:0000313" key="13">
    <source>
        <dbReference type="Proteomes" id="UP000005013"/>
    </source>
</evidence>
<dbReference type="PANTHER" id="PTHR24221">
    <property type="entry name" value="ATP-BINDING CASSETTE SUB-FAMILY B"/>
    <property type="match status" value="1"/>
</dbReference>
<dbReference type="PANTHER" id="PTHR24221:SF654">
    <property type="entry name" value="ATP-BINDING CASSETTE SUB-FAMILY B MEMBER 6"/>
    <property type="match status" value="1"/>
</dbReference>
<organism evidence="12 13">
    <name type="scientific">Helicobacter cetorum (strain ATCC BAA-540 / CCUG 52418 / MIT 99-5656)</name>
    <dbReference type="NCBI Taxonomy" id="1163745"/>
    <lineage>
        <taxon>Bacteria</taxon>
        <taxon>Pseudomonadati</taxon>
        <taxon>Campylobacterota</taxon>
        <taxon>Epsilonproteobacteria</taxon>
        <taxon>Campylobacterales</taxon>
        <taxon>Helicobacteraceae</taxon>
        <taxon>Helicobacter</taxon>
    </lineage>
</organism>
<dbReference type="GO" id="GO:0005524">
    <property type="term" value="F:ATP binding"/>
    <property type="evidence" value="ECO:0007669"/>
    <property type="project" value="UniProtKB-KW"/>
</dbReference>
<dbReference type="SMART" id="SM00382">
    <property type="entry name" value="AAA"/>
    <property type="match status" value="1"/>
</dbReference>
<dbReference type="SUPFAM" id="SSF90123">
    <property type="entry name" value="ABC transporter transmembrane region"/>
    <property type="match status" value="1"/>
</dbReference>
<dbReference type="EMBL" id="CP003481">
    <property type="protein sequence ID" value="AFI05599.1"/>
    <property type="molecule type" value="Genomic_DNA"/>
</dbReference>
<evidence type="ECO:0000256" key="3">
    <source>
        <dbReference type="ARBA" id="ARBA00022475"/>
    </source>
</evidence>
<dbReference type="CDD" id="cd18553">
    <property type="entry name" value="ABC_6TM_PglK_like"/>
    <property type="match status" value="1"/>
</dbReference>
<dbReference type="InterPro" id="IPR017871">
    <property type="entry name" value="ABC_transporter-like_CS"/>
</dbReference>
<dbReference type="PROSITE" id="PS00211">
    <property type="entry name" value="ABC_TRANSPORTER_1"/>
    <property type="match status" value="1"/>
</dbReference>
<evidence type="ECO:0000256" key="2">
    <source>
        <dbReference type="ARBA" id="ARBA00022448"/>
    </source>
</evidence>
<dbReference type="Gene3D" id="1.20.1560.10">
    <property type="entry name" value="ABC transporter type 1, transmembrane domain"/>
    <property type="match status" value="1"/>
</dbReference>
<evidence type="ECO:0000256" key="9">
    <source>
        <dbReference type="SAM" id="Phobius"/>
    </source>
</evidence>
<evidence type="ECO:0000256" key="6">
    <source>
        <dbReference type="ARBA" id="ARBA00022840"/>
    </source>
</evidence>
<feature type="transmembrane region" description="Helical" evidence="9">
    <location>
        <begin position="36"/>
        <end position="60"/>
    </location>
</feature>
<reference evidence="12 13" key="1">
    <citation type="journal article" date="2013" name="PLoS ONE">
        <title>Sequence Divergence and Conservation in Genomes ofHelicobacter cetorum Strains from a Dolphin and a Whale.</title>
        <authorList>
            <person name="Kersulyte D."/>
            <person name="Rossi M."/>
            <person name="Berg D.E."/>
        </authorList>
    </citation>
    <scope>NUCLEOTIDE SEQUENCE [LARGE SCALE GENOMIC DNA]</scope>
    <source>
        <strain evidence="12 13">MIT 99-5656</strain>
    </source>
</reference>
<evidence type="ECO:0000256" key="7">
    <source>
        <dbReference type="ARBA" id="ARBA00022989"/>
    </source>
</evidence>
<keyword evidence="7 9" id="KW-1133">Transmembrane helix</keyword>
<keyword evidence="4 9" id="KW-0812">Transmembrane</keyword>
<keyword evidence="5" id="KW-0547">Nucleotide-binding</keyword>
<proteinExistence type="predicted"/>
<evidence type="ECO:0000256" key="1">
    <source>
        <dbReference type="ARBA" id="ARBA00004651"/>
    </source>
</evidence>
<dbReference type="STRING" id="1163745.HCD_02915"/>
<dbReference type="Gene3D" id="3.40.50.300">
    <property type="entry name" value="P-loop containing nucleotide triphosphate hydrolases"/>
    <property type="match status" value="1"/>
</dbReference>
<feature type="transmembrane region" description="Helical" evidence="9">
    <location>
        <begin position="171"/>
        <end position="192"/>
    </location>
</feature>
<dbReference type="InterPro" id="IPR027417">
    <property type="entry name" value="P-loop_NTPase"/>
</dbReference>
<dbReference type="SUPFAM" id="SSF52540">
    <property type="entry name" value="P-loop containing nucleoside triphosphate hydrolases"/>
    <property type="match status" value="1"/>
</dbReference>
<dbReference type="Pfam" id="PF00005">
    <property type="entry name" value="ABC_tran"/>
    <property type="match status" value="1"/>
</dbReference>
<dbReference type="GO" id="GO:0005886">
    <property type="term" value="C:plasma membrane"/>
    <property type="evidence" value="ECO:0007669"/>
    <property type="project" value="UniProtKB-SubCell"/>
</dbReference>
<dbReference type="eggNOG" id="COG1132">
    <property type="taxonomic scope" value="Bacteria"/>
</dbReference>
<protein>
    <submittedName>
        <fullName evidence="12">ABC transporter ATP-binding protein</fullName>
    </submittedName>
</protein>
<evidence type="ECO:0000259" key="10">
    <source>
        <dbReference type="PROSITE" id="PS50893"/>
    </source>
</evidence>
<dbReference type="RefSeq" id="WP_014659112.1">
    <property type="nucleotide sequence ID" value="NC_017735.1"/>
</dbReference>
<evidence type="ECO:0000256" key="8">
    <source>
        <dbReference type="ARBA" id="ARBA00023136"/>
    </source>
</evidence>
<keyword evidence="6 12" id="KW-0067">ATP-binding</keyword>
<dbReference type="InterPro" id="IPR036640">
    <property type="entry name" value="ABC1_TM_sf"/>
</dbReference>
<keyword evidence="2" id="KW-0813">Transport</keyword>
<keyword evidence="3" id="KW-1003">Cell membrane</keyword>
<dbReference type="GO" id="GO:0016887">
    <property type="term" value="F:ATP hydrolysis activity"/>
    <property type="evidence" value="ECO:0007669"/>
    <property type="project" value="InterPro"/>
</dbReference>
<dbReference type="PROSITE" id="PS50929">
    <property type="entry name" value="ABC_TM1F"/>
    <property type="match status" value="1"/>
</dbReference>
<dbReference type="OrthoDB" id="9760168at2"/>
<dbReference type="GO" id="GO:0034040">
    <property type="term" value="F:ATPase-coupled lipid transmembrane transporter activity"/>
    <property type="evidence" value="ECO:0007669"/>
    <property type="project" value="TreeGrafter"/>
</dbReference>
<dbReference type="HOGENOM" id="CLU_000604_84_3_7"/>
<comment type="subcellular location">
    <subcellularLocation>
        <location evidence="1">Cell membrane</location>
        <topology evidence="1">Multi-pass membrane protein</topology>
    </subcellularLocation>
</comment>
<dbReference type="FunFam" id="3.40.50.300:FF:000299">
    <property type="entry name" value="ABC transporter ATP-binding protein/permease"/>
    <property type="match status" value="1"/>
</dbReference>
<evidence type="ECO:0000256" key="5">
    <source>
        <dbReference type="ARBA" id="ARBA00022741"/>
    </source>
</evidence>
<dbReference type="InterPro" id="IPR003439">
    <property type="entry name" value="ABC_transporter-like_ATP-bd"/>
</dbReference>
<dbReference type="PROSITE" id="PS50893">
    <property type="entry name" value="ABC_TRANSPORTER_2"/>
    <property type="match status" value="1"/>
</dbReference>
<dbReference type="InterPro" id="IPR039421">
    <property type="entry name" value="Type_1_exporter"/>
</dbReference>
<dbReference type="GO" id="GO:0140359">
    <property type="term" value="F:ABC-type transporter activity"/>
    <property type="evidence" value="ECO:0007669"/>
    <property type="project" value="InterPro"/>
</dbReference>
<feature type="domain" description="ABC transmembrane type-1" evidence="11">
    <location>
        <begin position="39"/>
        <end position="339"/>
    </location>
</feature>
<feature type="domain" description="ABC transporter" evidence="10">
    <location>
        <begin position="370"/>
        <end position="578"/>
    </location>
</feature>
<dbReference type="AlphaFoldDB" id="I0ERN0"/>
<feature type="transmembrane region" description="Helical" evidence="9">
    <location>
        <begin position="283"/>
        <end position="302"/>
    </location>
</feature>
<keyword evidence="8 9" id="KW-0472">Membrane</keyword>
<accession>I0ERN0</accession>
<dbReference type="InterPro" id="IPR003593">
    <property type="entry name" value="AAA+_ATPase"/>
</dbReference>
<feature type="transmembrane region" description="Helical" evidence="9">
    <location>
        <begin position="198"/>
        <end position="219"/>
    </location>
</feature>
<evidence type="ECO:0000256" key="4">
    <source>
        <dbReference type="ARBA" id="ARBA00022692"/>
    </source>
</evidence>
<gene>
    <name evidence="12" type="ordered locus">HCD_02915</name>
</gene>